<dbReference type="PROSITE" id="PS51257">
    <property type="entry name" value="PROKAR_LIPOPROTEIN"/>
    <property type="match status" value="1"/>
</dbReference>
<dbReference type="Proteomes" id="UP000294689">
    <property type="component" value="Unassembled WGS sequence"/>
</dbReference>
<comment type="caution">
    <text evidence="1">The sequence shown here is derived from an EMBL/GenBank/DDBJ whole genome shotgun (WGS) entry which is preliminary data.</text>
</comment>
<dbReference type="AlphaFoldDB" id="A0A4R7PX17"/>
<gene>
    <name evidence="1" type="ORF">BXY82_1509</name>
</gene>
<dbReference type="EMBL" id="SOBW01000008">
    <property type="protein sequence ID" value="TDU39485.1"/>
    <property type="molecule type" value="Genomic_DNA"/>
</dbReference>
<dbReference type="RefSeq" id="WP_133757561.1">
    <property type="nucleotide sequence ID" value="NZ_SOBW01000008.1"/>
</dbReference>
<protein>
    <submittedName>
        <fullName evidence="1">Uncharacterized protein</fullName>
    </submittedName>
</protein>
<sequence length="113" mass="13482">MKEGIKMKHDQNLCDQLSHHVVFQMTFSCSKTYDQFVNWLCDEFYFFQQDHDPALTIYFPNGKLWEKRVVENDSTLLSKLTIESKCKIFGSKIEKKLSAFLNHIERYHKLSQI</sequence>
<keyword evidence="2" id="KW-1185">Reference proteome</keyword>
<evidence type="ECO:0000313" key="2">
    <source>
        <dbReference type="Proteomes" id="UP000294689"/>
    </source>
</evidence>
<organism evidence="1 2">
    <name type="scientific">Gelidibacter sediminis</name>
    <dbReference type="NCBI Taxonomy" id="1608710"/>
    <lineage>
        <taxon>Bacteria</taxon>
        <taxon>Pseudomonadati</taxon>
        <taxon>Bacteroidota</taxon>
        <taxon>Flavobacteriia</taxon>
        <taxon>Flavobacteriales</taxon>
        <taxon>Flavobacteriaceae</taxon>
        <taxon>Gelidibacter</taxon>
    </lineage>
</organism>
<reference evidence="1 2" key="1">
    <citation type="submission" date="2019-03" db="EMBL/GenBank/DDBJ databases">
        <title>Genomic Encyclopedia of Archaeal and Bacterial Type Strains, Phase II (KMG-II): from individual species to whole genera.</title>
        <authorList>
            <person name="Goeker M."/>
        </authorList>
    </citation>
    <scope>NUCLEOTIDE SEQUENCE [LARGE SCALE GENOMIC DNA]</scope>
    <source>
        <strain evidence="1 2">DSM 28135</strain>
    </source>
</reference>
<proteinExistence type="predicted"/>
<evidence type="ECO:0000313" key="1">
    <source>
        <dbReference type="EMBL" id="TDU39485.1"/>
    </source>
</evidence>
<name>A0A4R7PX17_9FLAO</name>
<accession>A0A4R7PX17</accession>
<dbReference type="OrthoDB" id="1440074at2"/>